<organism evidence="1 2">
    <name type="scientific">Gonapodya prolifera (strain JEL478)</name>
    <name type="common">Monoblepharis prolifera</name>
    <dbReference type="NCBI Taxonomy" id="1344416"/>
    <lineage>
        <taxon>Eukaryota</taxon>
        <taxon>Fungi</taxon>
        <taxon>Fungi incertae sedis</taxon>
        <taxon>Chytridiomycota</taxon>
        <taxon>Chytridiomycota incertae sedis</taxon>
        <taxon>Monoblepharidomycetes</taxon>
        <taxon>Monoblepharidales</taxon>
        <taxon>Gonapodyaceae</taxon>
        <taxon>Gonapodya</taxon>
    </lineage>
</organism>
<dbReference type="Gene3D" id="3.50.50.60">
    <property type="entry name" value="FAD/NAD(P)-binding domain"/>
    <property type="match status" value="1"/>
</dbReference>
<dbReference type="OrthoDB" id="66881at2759"/>
<keyword evidence="2" id="KW-1185">Reference proteome</keyword>
<reference evidence="1 2" key="1">
    <citation type="journal article" date="2015" name="Genome Biol. Evol.">
        <title>Phylogenomic analyses indicate that early fungi evolved digesting cell walls of algal ancestors of land plants.</title>
        <authorList>
            <person name="Chang Y."/>
            <person name="Wang S."/>
            <person name="Sekimoto S."/>
            <person name="Aerts A.L."/>
            <person name="Choi C."/>
            <person name="Clum A."/>
            <person name="LaButti K.M."/>
            <person name="Lindquist E.A."/>
            <person name="Yee Ngan C."/>
            <person name="Ohm R.A."/>
            <person name="Salamov A.A."/>
            <person name="Grigoriev I.V."/>
            <person name="Spatafora J.W."/>
            <person name="Berbee M.L."/>
        </authorList>
    </citation>
    <scope>NUCLEOTIDE SEQUENCE [LARGE SCALE GENOMIC DNA]</scope>
    <source>
        <strain evidence="1 2">JEL478</strain>
    </source>
</reference>
<proteinExistence type="predicted"/>
<dbReference type="InterPro" id="IPR036188">
    <property type="entry name" value="FAD/NAD-bd_sf"/>
</dbReference>
<dbReference type="EMBL" id="KQ965789">
    <property type="protein sequence ID" value="KXS12318.1"/>
    <property type="molecule type" value="Genomic_DNA"/>
</dbReference>
<evidence type="ECO:0000313" key="2">
    <source>
        <dbReference type="Proteomes" id="UP000070544"/>
    </source>
</evidence>
<protein>
    <submittedName>
        <fullName evidence="1">Uncharacterized protein</fullName>
    </submittedName>
</protein>
<dbReference type="STRING" id="1344416.A0A139A6Q0"/>
<accession>A0A139A6Q0</accession>
<evidence type="ECO:0000313" key="1">
    <source>
        <dbReference type="EMBL" id="KXS12318.1"/>
    </source>
</evidence>
<gene>
    <name evidence="1" type="ORF">M427DRAFT_398758</name>
</gene>
<name>A0A139A6Q0_GONPJ</name>
<sequence length="143" mass="15874">MQVSGLWKQVSSGSPALSPIRPPRLHLSFQCIYPQNPTLSLIGLPLRVIPFALFEVQASLTVHVLRGTITCPQTSVCHDLEQRDAQKHGAGRARHVMGGRQWEYHDEILREIEAGIATRGDTVEVGAVRTEELGRSCEGQRRI</sequence>
<dbReference type="Proteomes" id="UP000070544">
    <property type="component" value="Unassembled WGS sequence"/>
</dbReference>
<dbReference type="AlphaFoldDB" id="A0A139A6Q0"/>